<keyword evidence="5" id="KW-0521">NADP</keyword>
<evidence type="ECO:0000259" key="7">
    <source>
        <dbReference type="Pfam" id="PF00881"/>
    </source>
</evidence>
<evidence type="ECO:0000256" key="3">
    <source>
        <dbReference type="ARBA" id="ARBA00022630"/>
    </source>
</evidence>
<evidence type="ECO:0000313" key="8">
    <source>
        <dbReference type="EMBL" id="AXE21433.1"/>
    </source>
</evidence>
<evidence type="ECO:0000256" key="5">
    <source>
        <dbReference type="ARBA" id="ARBA00022857"/>
    </source>
</evidence>
<dbReference type="AlphaFoldDB" id="A0A344TS12"/>
<dbReference type="CDD" id="cd02149">
    <property type="entry name" value="NfsB-like"/>
    <property type="match status" value="1"/>
</dbReference>
<accession>A0A344TS12</accession>
<dbReference type="InterPro" id="IPR029479">
    <property type="entry name" value="Nitroreductase"/>
</dbReference>
<dbReference type="InterPro" id="IPR033878">
    <property type="entry name" value="NfsB-like"/>
</dbReference>
<dbReference type="EMBL" id="CP030850">
    <property type="protein sequence ID" value="AXE21433.1"/>
    <property type="molecule type" value="Genomic_DNA"/>
</dbReference>
<proteinExistence type="inferred from homology"/>
<evidence type="ECO:0000256" key="1">
    <source>
        <dbReference type="ARBA" id="ARBA00001917"/>
    </source>
</evidence>
<name>A0A344TS12_9BACT</name>
<dbReference type="OrthoDB" id="9809288at2"/>
<keyword evidence="3" id="KW-0285">Flavoprotein</keyword>
<gene>
    <name evidence="8" type="ORF">DR864_06105</name>
</gene>
<sequence>MSLLENLQWRYATKKMTGEKIPQEKIDYILEAIRLSPSSSGLQPYEILVITNLELKEKIRPIAFDQSQITDASHLLVFAAWDKYTEQRINDFFAFSNAERGLPDSATDAYRTRLITMTTTQTPEQNFAHTAKQSAIALSIAMLAAAEQKVDATPMEGFNAAALDELLGLKDKGLKSTAILALGYRDEANDWLAKLKKVRTPSELLYTHLN</sequence>
<dbReference type="Gene3D" id="3.40.109.10">
    <property type="entry name" value="NADH Oxidase"/>
    <property type="match status" value="1"/>
</dbReference>
<keyword evidence="6" id="KW-0560">Oxidoreductase</keyword>
<organism evidence="8 9">
    <name type="scientific">Runella rosea</name>
    <dbReference type="NCBI Taxonomy" id="2259595"/>
    <lineage>
        <taxon>Bacteria</taxon>
        <taxon>Pseudomonadati</taxon>
        <taxon>Bacteroidota</taxon>
        <taxon>Cytophagia</taxon>
        <taxon>Cytophagales</taxon>
        <taxon>Spirosomataceae</taxon>
        <taxon>Runella</taxon>
    </lineage>
</organism>
<feature type="domain" description="Nitroreductase" evidence="7">
    <location>
        <begin position="8"/>
        <end position="184"/>
    </location>
</feature>
<dbReference type="KEGG" id="run:DR864_06105"/>
<dbReference type="PANTHER" id="PTHR43673">
    <property type="entry name" value="NAD(P)H NITROREDUCTASE YDGI-RELATED"/>
    <property type="match status" value="1"/>
</dbReference>
<reference evidence="8 9" key="1">
    <citation type="submission" date="2018-07" db="EMBL/GenBank/DDBJ databases">
        <title>Genome sequencing of Runella.</title>
        <authorList>
            <person name="Baek M.-G."/>
            <person name="Yi H."/>
        </authorList>
    </citation>
    <scope>NUCLEOTIDE SEQUENCE [LARGE SCALE GENOMIC DNA]</scope>
    <source>
        <strain evidence="8 9">HYN0085</strain>
    </source>
</reference>
<evidence type="ECO:0000256" key="6">
    <source>
        <dbReference type="ARBA" id="ARBA00023002"/>
    </source>
</evidence>
<evidence type="ECO:0000256" key="4">
    <source>
        <dbReference type="ARBA" id="ARBA00022643"/>
    </source>
</evidence>
<dbReference type="Pfam" id="PF00881">
    <property type="entry name" value="Nitroreductase"/>
    <property type="match status" value="1"/>
</dbReference>
<comment type="similarity">
    <text evidence="2">Belongs to the nitroreductase family.</text>
</comment>
<keyword evidence="9" id="KW-1185">Reference proteome</keyword>
<dbReference type="RefSeq" id="WP_114070176.1">
    <property type="nucleotide sequence ID" value="NZ_CP030850.1"/>
</dbReference>
<dbReference type="InterPro" id="IPR000415">
    <property type="entry name" value="Nitroreductase-like"/>
</dbReference>
<protein>
    <submittedName>
        <fullName evidence="8">NAD(P)H-dependent oxidoreductase</fullName>
    </submittedName>
</protein>
<dbReference type="PANTHER" id="PTHR43673:SF2">
    <property type="entry name" value="NITROREDUCTASE"/>
    <property type="match status" value="1"/>
</dbReference>
<evidence type="ECO:0000313" key="9">
    <source>
        <dbReference type="Proteomes" id="UP000251993"/>
    </source>
</evidence>
<keyword evidence="4" id="KW-0288">FMN</keyword>
<dbReference type="SUPFAM" id="SSF55469">
    <property type="entry name" value="FMN-dependent nitroreductase-like"/>
    <property type="match status" value="1"/>
</dbReference>
<evidence type="ECO:0000256" key="2">
    <source>
        <dbReference type="ARBA" id="ARBA00007118"/>
    </source>
</evidence>
<dbReference type="GO" id="GO:0016491">
    <property type="term" value="F:oxidoreductase activity"/>
    <property type="evidence" value="ECO:0007669"/>
    <property type="project" value="UniProtKB-KW"/>
</dbReference>
<dbReference type="Proteomes" id="UP000251993">
    <property type="component" value="Chromosome"/>
</dbReference>
<comment type="cofactor">
    <cofactor evidence="1">
        <name>FMN</name>
        <dbReference type="ChEBI" id="CHEBI:58210"/>
    </cofactor>
</comment>